<reference evidence="7" key="2">
    <citation type="submission" date="2025-08" db="UniProtKB">
        <authorList>
            <consortium name="Ensembl"/>
        </authorList>
    </citation>
    <scope>IDENTIFICATION</scope>
</reference>
<dbReference type="InterPro" id="IPR036875">
    <property type="entry name" value="Znf_CCHC_sf"/>
</dbReference>
<dbReference type="SUPFAM" id="SSF50630">
    <property type="entry name" value="Acid proteases"/>
    <property type="match status" value="1"/>
</dbReference>
<dbReference type="Pfam" id="PF00078">
    <property type="entry name" value="RVT_1"/>
    <property type="match status" value="1"/>
</dbReference>
<dbReference type="Pfam" id="PF16297">
    <property type="entry name" value="DUF4939"/>
    <property type="match status" value="1"/>
</dbReference>
<feature type="coiled-coil region" evidence="4">
    <location>
        <begin position="13"/>
        <end position="40"/>
    </location>
</feature>
<dbReference type="InterPro" id="IPR032567">
    <property type="entry name" value="RTL1-rel"/>
</dbReference>
<dbReference type="CDD" id="cd01647">
    <property type="entry name" value="RT_LTR"/>
    <property type="match status" value="1"/>
</dbReference>
<evidence type="ECO:0000256" key="2">
    <source>
        <dbReference type="ARBA" id="ARBA00012180"/>
    </source>
</evidence>
<dbReference type="AlphaFoldDB" id="A0A3P9C5M7"/>
<dbReference type="CDD" id="cd00303">
    <property type="entry name" value="retropepsin_like"/>
    <property type="match status" value="1"/>
</dbReference>
<keyword evidence="8" id="KW-1185">Reference proteome</keyword>
<evidence type="ECO:0000259" key="6">
    <source>
        <dbReference type="PROSITE" id="PS50158"/>
    </source>
</evidence>
<keyword evidence="3" id="KW-0479">Metal-binding</keyword>
<reference evidence="7 8" key="1">
    <citation type="journal article" date="2014" name="Nature">
        <title>The genomic substrate for adaptive radiation in African cichlid fish.</title>
        <authorList>
            <person name="Brawand D."/>
            <person name="Wagner C.E."/>
            <person name="Li Y.I."/>
            <person name="Malinsky M."/>
            <person name="Keller I."/>
            <person name="Fan S."/>
            <person name="Simakov O."/>
            <person name="Ng A.Y."/>
            <person name="Lim Z.W."/>
            <person name="Bezault E."/>
            <person name="Turner-Maier J."/>
            <person name="Johnson J."/>
            <person name="Alcazar R."/>
            <person name="Noh H.J."/>
            <person name="Russell P."/>
            <person name="Aken B."/>
            <person name="Alfoldi J."/>
            <person name="Amemiya C."/>
            <person name="Azzouzi N."/>
            <person name="Baroiller J.F."/>
            <person name="Barloy-Hubler F."/>
            <person name="Berlin A."/>
            <person name="Bloomquist R."/>
            <person name="Carleton K.L."/>
            <person name="Conte M.A."/>
            <person name="D'Cotta H."/>
            <person name="Eshel O."/>
            <person name="Gaffney L."/>
            <person name="Galibert F."/>
            <person name="Gante H.F."/>
            <person name="Gnerre S."/>
            <person name="Greuter L."/>
            <person name="Guyon R."/>
            <person name="Haddad N.S."/>
            <person name="Haerty W."/>
            <person name="Harris R.M."/>
            <person name="Hofmann H.A."/>
            <person name="Hourlier T."/>
            <person name="Hulata G."/>
            <person name="Jaffe D.B."/>
            <person name="Lara M."/>
            <person name="Lee A.P."/>
            <person name="MacCallum I."/>
            <person name="Mwaiko S."/>
            <person name="Nikaido M."/>
            <person name="Nishihara H."/>
            <person name="Ozouf-Costaz C."/>
            <person name="Penman D.J."/>
            <person name="Przybylski D."/>
            <person name="Rakotomanga M."/>
            <person name="Renn S.C.P."/>
            <person name="Ribeiro F.J."/>
            <person name="Ron M."/>
            <person name="Salzburger W."/>
            <person name="Sanchez-Pulido L."/>
            <person name="Santos M.E."/>
            <person name="Searle S."/>
            <person name="Sharpe T."/>
            <person name="Swofford R."/>
            <person name="Tan F.J."/>
            <person name="Williams L."/>
            <person name="Young S."/>
            <person name="Yin S."/>
            <person name="Okada N."/>
            <person name="Kocher T.D."/>
            <person name="Miska E.A."/>
            <person name="Lander E.S."/>
            <person name="Venkatesh B."/>
            <person name="Fernald R.D."/>
            <person name="Meyer A."/>
            <person name="Ponting C.P."/>
            <person name="Streelman J.T."/>
            <person name="Lindblad-Toh K."/>
            <person name="Seehausen O."/>
            <person name="Di Palma F."/>
        </authorList>
    </citation>
    <scope>NUCLEOTIDE SEQUENCE</scope>
</reference>
<dbReference type="Gene3D" id="2.40.70.10">
    <property type="entry name" value="Acid Proteases"/>
    <property type="match status" value="1"/>
</dbReference>
<sequence>MDSADQNTIGQALAAQEAALTRHEQMLHQLRGEIAALTQAVSGLTTPGGVQPGTSQPPRPAQQETLAAATAGPSSAATPSSDGPLPSPEPFSGETEKCSGFLAQCSLIFREQRRFHNNDGAKIAFLVQMLRDRALKWAQVVLNSNPEISFERFVINFKTVFNQGSGVEAAALRLLNFKQGKRSMADYSIDFWILAEETGWGPDALRSTLLNNIREDLKDELIMRDLPTAFDELMSLCIKVDERLRARRQARNSSSQEAAGPRWAEASADLPVLPDIRGRRRRERQRRITAGECLYCGNKGHMIASCPSRAKGRAPLPAKLLVHSECHSLSVLIDSGAEQNFIDSELAKRLCVTVESLPHVLRITALSGQRLPDITHITEPLTLTLSGNHSEEISFFVFHSTQTPLVLGHPWLQQHNPTINWQKGGITGWGEECHMTCLKAAVPPNKSVTGPEPPRSSDLADVPSVYHDLAEVFRKDRAQSLPPHRPYDCAIDLLPGAPLPTSRLYSLSLPEREAMEKYITESLAAGIIRASSSPVAAGFFFVEKKDKTLRPCIDFRGLNNITVKNKYPLPLLTSAFELLQGAVIFSKLDLRNAYHLVRIRDGDEWKTAFNTHLGHFEYLVMPFDAGRCVKITQLFGGGYGAAPRGQQVDEGKWEAGPSVR</sequence>
<evidence type="ECO:0000313" key="8">
    <source>
        <dbReference type="Proteomes" id="UP000265160"/>
    </source>
</evidence>
<evidence type="ECO:0000256" key="1">
    <source>
        <dbReference type="ARBA" id="ARBA00010879"/>
    </source>
</evidence>
<dbReference type="GO" id="GO:0004523">
    <property type="term" value="F:RNA-DNA hybrid ribonuclease activity"/>
    <property type="evidence" value="ECO:0007669"/>
    <property type="project" value="UniProtKB-EC"/>
</dbReference>
<evidence type="ECO:0000256" key="5">
    <source>
        <dbReference type="SAM" id="MobiDB-lite"/>
    </source>
</evidence>
<evidence type="ECO:0000256" key="4">
    <source>
        <dbReference type="SAM" id="Coils"/>
    </source>
</evidence>
<dbReference type="GeneTree" id="ENSGT00940000171189"/>
<dbReference type="Proteomes" id="UP000265160">
    <property type="component" value="LG15"/>
</dbReference>
<keyword evidence="3" id="KW-0863">Zinc-finger</keyword>
<dbReference type="GO" id="GO:0008270">
    <property type="term" value="F:zinc ion binding"/>
    <property type="evidence" value="ECO:0007669"/>
    <property type="project" value="UniProtKB-KW"/>
</dbReference>
<comment type="similarity">
    <text evidence="1">Belongs to the beta type-B retroviral polymerase family. HERV class-II K(HML-2) pol subfamily.</text>
</comment>
<dbReference type="PANTHER" id="PTHR15503:SF36">
    <property type="entry name" value="RETROTRANSPOSON GAG-LIKE PROTEIN 5"/>
    <property type="match status" value="1"/>
</dbReference>
<dbReference type="InterPro" id="IPR043502">
    <property type="entry name" value="DNA/RNA_pol_sf"/>
</dbReference>
<dbReference type="SUPFAM" id="SSF57756">
    <property type="entry name" value="Retrovirus zinc finger-like domains"/>
    <property type="match status" value="1"/>
</dbReference>
<dbReference type="InterPro" id="IPR021109">
    <property type="entry name" value="Peptidase_aspartic_dom_sf"/>
</dbReference>
<organism evidence="7 8">
    <name type="scientific">Maylandia zebra</name>
    <name type="common">zebra mbuna</name>
    <dbReference type="NCBI Taxonomy" id="106582"/>
    <lineage>
        <taxon>Eukaryota</taxon>
        <taxon>Metazoa</taxon>
        <taxon>Chordata</taxon>
        <taxon>Craniata</taxon>
        <taxon>Vertebrata</taxon>
        <taxon>Euteleostomi</taxon>
        <taxon>Actinopterygii</taxon>
        <taxon>Neopterygii</taxon>
        <taxon>Teleostei</taxon>
        <taxon>Neoteleostei</taxon>
        <taxon>Acanthomorphata</taxon>
        <taxon>Ovalentaria</taxon>
        <taxon>Cichlomorphae</taxon>
        <taxon>Cichliformes</taxon>
        <taxon>Cichlidae</taxon>
        <taxon>African cichlids</taxon>
        <taxon>Pseudocrenilabrinae</taxon>
        <taxon>Haplochromini</taxon>
        <taxon>Maylandia</taxon>
        <taxon>Maylandia zebra complex</taxon>
    </lineage>
</organism>
<keyword evidence="4" id="KW-0175">Coiled coil</keyword>
<dbReference type="GO" id="GO:0003676">
    <property type="term" value="F:nucleic acid binding"/>
    <property type="evidence" value="ECO:0007669"/>
    <property type="project" value="InterPro"/>
</dbReference>
<feature type="domain" description="CCHC-type" evidence="6">
    <location>
        <begin position="293"/>
        <end position="308"/>
    </location>
</feature>
<dbReference type="PROSITE" id="PS50158">
    <property type="entry name" value="ZF_CCHC"/>
    <property type="match status" value="1"/>
</dbReference>
<protein>
    <recommendedName>
        <fullName evidence="2">ribonuclease H</fullName>
        <ecNumber evidence="2">3.1.26.4</ecNumber>
    </recommendedName>
</protein>
<name>A0A3P9C5M7_9CICH</name>
<reference evidence="7" key="3">
    <citation type="submission" date="2025-09" db="UniProtKB">
        <authorList>
            <consortium name="Ensembl"/>
        </authorList>
    </citation>
    <scope>IDENTIFICATION</scope>
</reference>
<feature type="region of interest" description="Disordered" evidence="5">
    <location>
        <begin position="43"/>
        <end position="95"/>
    </location>
</feature>
<dbReference type="Gene3D" id="3.10.10.10">
    <property type="entry name" value="HIV Type 1 Reverse Transcriptase, subunit A, domain 1"/>
    <property type="match status" value="1"/>
</dbReference>
<accession>A0A3P9C5M7</accession>
<dbReference type="EC" id="3.1.26.4" evidence="2"/>
<dbReference type="Ensembl" id="ENSMZET00005017902.1">
    <property type="protein sequence ID" value="ENSMZEP00005017354.1"/>
    <property type="gene ID" value="ENSMZEG00005013044.1"/>
</dbReference>
<evidence type="ECO:0000313" key="7">
    <source>
        <dbReference type="Ensembl" id="ENSMZEP00005017354.1"/>
    </source>
</evidence>
<dbReference type="Gene3D" id="3.30.70.270">
    <property type="match status" value="1"/>
</dbReference>
<dbReference type="InterPro" id="IPR001878">
    <property type="entry name" value="Znf_CCHC"/>
</dbReference>
<evidence type="ECO:0000256" key="3">
    <source>
        <dbReference type="PROSITE-ProRule" id="PRU00047"/>
    </source>
</evidence>
<keyword evidence="3" id="KW-0862">Zinc</keyword>
<dbReference type="InterPro" id="IPR043128">
    <property type="entry name" value="Rev_trsase/Diguanyl_cyclase"/>
</dbReference>
<feature type="compositionally biased region" description="Low complexity" evidence="5">
    <location>
        <begin position="67"/>
        <end position="81"/>
    </location>
</feature>
<dbReference type="InterPro" id="IPR032549">
    <property type="entry name" value="DUF4939"/>
</dbReference>
<dbReference type="Gene3D" id="4.10.60.10">
    <property type="entry name" value="Zinc finger, CCHC-type"/>
    <property type="match status" value="1"/>
</dbReference>
<dbReference type="STRING" id="106582.ENSMZEP00005017354"/>
<proteinExistence type="inferred from homology"/>
<dbReference type="InterPro" id="IPR000477">
    <property type="entry name" value="RT_dom"/>
</dbReference>
<dbReference type="PANTHER" id="PTHR15503">
    <property type="entry name" value="LDOC1 RELATED"/>
    <property type="match status" value="1"/>
</dbReference>
<dbReference type="SUPFAM" id="SSF56672">
    <property type="entry name" value="DNA/RNA polymerases"/>
    <property type="match status" value="1"/>
</dbReference>